<evidence type="ECO:0000256" key="13">
    <source>
        <dbReference type="ARBA" id="ARBA00022884"/>
    </source>
</evidence>
<evidence type="ECO:0000259" key="21">
    <source>
        <dbReference type="PROSITE" id="PS50821"/>
    </source>
</evidence>
<name>A0AA88J6F7_FICCA</name>
<evidence type="ECO:0000256" key="5">
    <source>
        <dbReference type="ARBA" id="ARBA00022723"/>
    </source>
</evidence>
<keyword evidence="12" id="KW-0460">Magnesium</keyword>
<feature type="region of interest" description="Disordered" evidence="19">
    <location>
        <begin position="1"/>
        <end position="23"/>
    </location>
</feature>
<evidence type="ECO:0000313" key="25">
    <source>
        <dbReference type="Proteomes" id="UP001187192"/>
    </source>
</evidence>
<evidence type="ECO:0000256" key="3">
    <source>
        <dbReference type="ARBA" id="ARBA00004123"/>
    </source>
</evidence>
<evidence type="ECO:0000256" key="19">
    <source>
        <dbReference type="SAM" id="MobiDB-lite"/>
    </source>
</evidence>
<keyword evidence="25" id="KW-1185">Reference proteome</keyword>
<dbReference type="GO" id="GO:0003677">
    <property type="term" value="F:DNA binding"/>
    <property type="evidence" value="ECO:0007669"/>
    <property type="project" value="InterPro"/>
</dbReference>
<dbReference type="Gene3D" id="3.30.160.380">
    <property type="entry name" value="Dicer dimerisation domain"/>
    <property type="match status" value="1"/>
</dbReference>
<dbReference type="FunFam" id="3.40.50.300:FF:000628">
    <property type="entry name" value="Endoribonuclease Dicer"/>
    <property type="match status" value="1"/>
</dbReference>
<keyword evidence="13 18" id="KW-0694">RNA-binding</keyword>
<feature type="domain" description="Helicase ATP-binding" evidence="22">
    <location>
        <begin position="31"/>
        <end position="200"/>
    </location>
</feature>
<evidence type="ECO:0000256" key="7">
    <source>
        <dbReference type="ARBA" id="ARBA00022741"/>
    </source>
</evidence>
<dbReference type="InterPro" id="IPR038248">
    <property type="entry name" value="Dicer_dimer_sf"/>
</dbReference>
<dbReference type="InterPro" id="IPR000999">
    <property type="entry name" value="RNase_III_dom"/>
</dbReference>
<evidence type="ECO:0000256" key="10">
    <source>
        <dbReference type="ARBA" id="ARBA00022806"/>
    </source>
</evidence>
<evidence type="ECO:0000259" key="23">
    <source>
        <dbReference type="PROSITE" id="PS51327"/>
    </source>
</evidence>
<dbReference type="GO" id="GO:0004525">
    <property type="term" value="F:ribonuclease III activity"/>
    <property type="evidence" value="ECO:0007669"/>
    <property type="project" value="InterPro"/>
</dbReference>
<dbReference type="Pfam" id="PF00636">
    <property type="entry name" value="Ribonuclease_3"/>
    <property type="match status" value="2"/>
</dbReference>
<gene>
    <name evidence="24" type="ORF">TIFTF001_032392</name>
</gene>
<feature type="region of interest" description="Disordered" evidence="19">
    <location>
        <begin position="1487"/>
        <end position="1520"/>
    </location>
</feature>
<keyword evidence="10" id="KW-0347">Helicase</keyword>
<dbReference type="EMBL" id="BTGU01000147">
    <property type="protein sequence ID" value="GMN63320.1"/>
    <property type="molecule type" value="Genomic_DNA"/>
</dbReference>
<dbReference type="Gene3D" id="2.170.260.10">
    <property type="entry name" value="paz domain"/>
    <property type="match status" value="1"/>
</dbReference>
<dbReference type="SUPFAM" id="SSF52540">
    <property type="entry name" value="P-loop containing nucleoside triphosphate hydrolases"/>
    <property type="match status" value="2"/>
</dbReference>
<keyword evidence="9" id="KW-0378">Hydrolase</keyword>
<organism evidence="24 25">
    <name type="scientific">Ficus carica</name>
    <name type="common">Common fig</name>
    <dbReference type="NCBI Taxonomy" id="3494"/>
    <lineage>
        <taxon>Eukaryota</taxon>
        <taxon>Viridiplantae</taxon>
        <taxon>Streptophyta</taxon>
        <taxon>Embryophyta</taxon>
        <taxon>Tracheophyta</taxon>
        <taxon>Spermatophyta</taxon>
        <taxon>Magnoliopsida</taxon>
        <taxon>eudicotyledons</taxon>
        <taxon>Gunneridae</taxon>
        <taxon>Pentapetalae</taxon>
        <taxon>rosids</taxon>
        <taxon>fabids</taxon>
        <taxon>Rosales</taxon>
        <taxon>Moraceae</taxon>
        <taxon>Ficeae</taxon>
        <taxon>Ficus</taxon>
    </lineage>
</organism>
<dbReference type="FunFam" id="3.30.160.380:FF:000001">
    <property type="entry name" value="Endoribonuclease dicer-like 1"/>
    <property type="match status" value="1"/>
</dbReference>
<dbReference type="Gene3D" id="3.30.160.20">
    <property type="match status" value="1"/>
</dbReference>
<feature type="domain" description="RNase III" evidence="20">
    <location>
        <begin position="991"/>
        <end position="1160"/>
    </location>
</feature>
<dbReference type="InterPro" id="IPR014001">
    <property type="entry name" value="Helicase_ATP-bd"/>
</dbReference>
<keyword evidence="15" id="KW-0464">Manganese</keyword>
<keyword evidence="11" id="KW-0067">ATP-binding</keyword>
<dbReference type="GO" id="GO:0003723">
    <property type="term" value="F:RNA binding"/>
    <property type="evidence" value="ECO:0007669"/>
    <property type="project" value="UniProtKB-UniRule"/>
</dbReference>
<dbReference type="InterPro" id="IPR036389">
    <property type="entry name" value="RNase_III_sf"/>
</dbReference>
<keyword evidence="5" id="KW-0479">Metal-binding</keyword>
<dbReference type="InterPro" id="IPR027417">
    <property type="entry name" value="P-loop_NTPase"/>
</dbReference>
<evidence type="ECO:0000256" key="15">
    <source>
        <dbReference type="ARBA" id="ARBA00023211"/>
    </source>
</evidence>
<evidence type="ECO:0000259" key="20">
    <source>
        <dbReference type="PROSITE" id="PS50142"/>
    </source>
</evidence>
<comment type="similarity">
    <text evidence="17">Belongs to the helicase family. Dicer subfamily.</text>
</comment>
<evidence type="ECO:0000256" key="16">
    <source>
        <dbReference type="ARBA" id="ARBA00023242"/>
    </source>
</evidence>
<proteinExistence type="inferred from homology"/>
<protein>
    <submittedName>
        <fullName evidence="24">Uncharacterized protein</fullName>
    </submittedName>
</protein>
<dbReference type="SMART" id="SM00949">
    <property type="entry name" value="PAZ"/>
    <property type="match status" value="1"/>
</dbReference>
<dbReference type="InterPro" id="IPR036085">
    <property type="entry name" value="PAZ_dom_sf"/>
</dbReference>
<dbReference type="InterPro" id="IPR005034">
    <property type="entry name" value="Dicer_dimerisation"/>
</dbReference>
<evidence type="ECO:0000256" key="17">
    <source>
        <dbReference type="ARBA" id="ARBA00035116"/>
    </source>
</evidence>
<dbReference type="FunFam" id="1.10.1520.10:FF:000008">
    <property type="entry name" value="Dicer-like 104"/>
    <property type="match status" value="1"/>
</dbReference>
<evidence type="ECO:0000256" key="6">
    <source>
        <dbReference type="ARBA" id="ARBA00022737"/>
    </source>
</evidence>
<evidence type="ECO:0000256" key="9">
    <source>
        <dbReference type="ARBA" id="ARBA00022801"/>
    </source>
</evidence>
<dbReference type="GO" id="GO:0005524">
    <property type="term" value="F:ATP binding"/>
    <property type="evidence" value="ECO:0007669"/>
    <property type="project" value="UniProtKB-KW"/>
</dbReference>
<dbReference type="SMART" id="SM00487">
    <property type="entry name" value="DEXDc"/>
    <property type="match status" value="1"/>
</dbReference>
<evidence type="ECO:0000259" key="22">
    <source>
        <dbReference type="PROSITE" id="PS51192"/>
    </source>
</evidence>
<dbReference type="GO" id="GO:0005634">
    <property type="term" value="C:nucleus"/>
    <property type="evidence" value="ECO:0007669"/>
    <property type="project" value="UniProtKB-SubCell"/>
</dbReference>
<feature type="domain" description="RNase III" evidence="20">
    <location>
        <begin position="1201"/>
        <end position="1341"/>
    </location>
</feature>
<keyword evidence="14" id="KW-0943">RNA-mediated gene silencing</keyword>
<evidence type="ECO:0000256" key="14">
    <source>
        <dbReference type="ARBA" id="ARBA00023158"/>
    </source>
</evidence>
<dbReference type="GO" id="GO:0046872">
    <property type="term" value="F:metal ion binding"/>
    <property type="evidence" value="ECO:0007669"/>
    <property type="project" value="UniProtKB-KW"/>
</dbReference>
<dbReference type="PROSITE" id="PS00517">
    <property type="entry name" value="RNASE_3_1"/>
    <property type="match status" value="1"/>
</dbReference>
<dbReference type="PROSITE" id="PS51192">
    <property type="entry name" value="HELICASE_ATP_BIND_1"/>
    <property type="match status" value="1"/>
</dbReference>
<dbReference type="Pfam" id="PF02170">
    <property type="entry name" value="PAZ"/>
    <property type="match status" value="1"/>
</dbReference>
<dbReference type="Pfam" id="PF04851">
    <property type="entry name" value="ResIII"/>
    <property type="match status" value="1"/>
</dbReference>
<evidence type="ECO:0000256" key="11">
    <source>
        <dbReference type="ARBA" id="ARBA00022840"/>
    </source>
</evidence>
<dbReference type="SUPFAM" id="SSF101690">
    <property type="entry name" value="PAZ domain"/>
    <property type="match status" value="1"/>
</dbReference>
<dbReference type="PROSITE" id="PS50142">
    <property type="entry name" value="RNASE_3_2"/>
    <property type="match status" value="2"/>
</dbReference>
<evidence type="ECO:0000256" key="2">
    <source>
        <dbReference type="ARBA" id="ARBA00001946"/>
    </source>
</evidence>
<dbReference type="SMART" id="SM00535">
    <property type="entry name" value="RIBOc"/>
    <property type="match status" value="2"/>
</dbReference>
<comment type="caution">
    <text evidence="24">The sequence shown here is derived from an EMBL/GenBank/DDBJ whole genome shotgun (WGS) entry which is preliminary data.</text>
</comment>
<evidence type="ECO:0000256" key="4">
    <source>
        <dbReference type="ARBA" id="ARBA00022722"/>
    </source>
</evidence>
<keyword evidence="6" id="KW-0677">Repeat</keyword>
<evidence type="ECO:0000256" key="18">
    <source>
        <dbReference type="PROSITE-ProRule" id="PRU00657"/>
    </source>
</evidence>
<dbReference type="FunFam" id="1.10.1520.10:FF:000004">
    <property type="entry name" value="Endoribonuclease dicer-like 1"/>
    <property type="match status" value="1"/>
</dbReference>
<dbReference type="SUPFAM" id="SSF69065">
    <property type="entry name" value="RNase III domain-like"/>
    <property type="match status" value="2"/>
</dbReference>
<comment type="cofactor">
    <cofactor evidence="1">
        <name>Mn(2+)</name>
        <dbReference type="ChEBI" id="CHEBI:29035"/>
    </cofactor>
</comment>
<dbReference type="Gene3D" id="3.40.50.300">
    <property type="entry name" value="P-loop containing nucleotide triphosphate hydrolases"/>
    <property type="match status" value="2"/>
</dbReference>
<dbReference type="PANTHER" id="PTHR14950">
    <property type="entry name" value="DICER-RELATED"/>
    <property type="match status" value="1"/>
</dbReference>
<evidence type="ECO:0000256" key="12">
    <source>
        <dbReference type="ARBA" id="ARBA00022842"/>
    </source>
</evidence>
<dbReference type="GO" id="GO:0004386">
    <property type="term" value="F:helicase activity"/>
    <property type="evidence" value="ECO:0007669"/>
    <property type="project" value="UniProtKB-KW"/>
</dbReference>
<keyword evidence="4" id="KW-0540">Nuclease</keyword>
<feature type="domain" description="Dicer dsRNA-binding fold" evidence="23">
    <location>
        <begin position="537"/>
        <end position="628"/>
    </location>
</feature>
<accession>A0AA88J6F7</accession>
<comment type="cofactor">
    <cofactor evidence="2">
        <name>Mg(2+)</name>
        <dbReference type="ChEBI" id="CHEBI:18420"/>
    </cofactor>
</comment>
<dbReference type="InterPro" id="IPR003100">
    <property type="entry name" value="PAZ_dom"/>
</dbReference>
<evidence type="ECO:0000256" key="8">
    <source>
        <dbReference type="ARBA" id="ARBA00022759"/>
    </source>
</evidence>
<dbReference type="Pfam" id="PF03368">
    <property type="entry name" value="Dicer_dimer"/>
    <property type="match status" value="1"/>
</dbReference>
<dbReference type="PROSITE" id="PS51327">
    <property type="entry name" value="DICER_DSRBF"/>
    <property type="match status" value="1"/>
</dbReference>
<dbReference type="FunFam" id="2.170.260.10:FF:000004">
    <property type="entry name" value="Dicer-like 104"/>
    <property type="match status" value="1"/>
</dbReference>
<keyword evidence="8" id="KW-0255">Endonuclease</keyword>
<reference evidence="24" key="1">
    <citation type="submission" date="2023-07" db="EMBL/GenBank/DDBJ databases">
        <title>draft genome sequence of fig (Ficus carica).</title>
        <authorList>
            <person name="Takahashi T."/>
            <person name="Nishimura K."/>
        </authorList>
    </citation>
    <scope>NUCLEOTIDE SEQUENCE</scope>
</reference>
<dbReference type="PROSITE" id="PS50821">
    <property type="entry name" value="PAZ"/>
    <property type="match status" value="1"/>
</dbReference>
<dbReference type="CDD" id="cd00593">
    <property type="entry name" value="RIBOc"/>
    <property type="match status" value="2"/>
</dbReference>
<evidence type="ECO:0000256" key="1">
    <source>
        <dbReference type="ARBA" id="ARBA00001936"/>
    </source>
</evidence>
<dbReference type="Gene3D" id="1.10.1520.10">
    <property type="entry name" value="Ribonuclease III domain"/>
    <property type="match status" value="2"/>
</dbReference>
<feature type="domain" description="PAZ" evidence="21">
    <location>
        <begin position="846"/>
        <end position="966"/>
    </location>
</feature>
<dbReference type="PANTHER" id="PTHR14950:SF46">
    <property type="entry name" value="ENDORIBONUCLEASE DICER HOMOLOG 3"/>
    <property type="match status" value="1"/>
</dbReference>
<evidence type="ECO:0000313" key="24">
    <source>
        <dbReference type="EMBL" id="GMN63320.1"/>
    </source>
</evidence>
<dbReference type="GO" id="GO:0010267">
    <property type="term" value="P:ta-siRNA processing"/>
    <property type="evidence" value="ECO:0007669"/>
    <property type="project" value="UniProtKB-ARBA"/>
</dbReference>
<feature type="compositionally biased region" description="Low complexity" evidence="19">
    <location>
        <begin position="1507"/>
        <end position="1520"/>
    </location>
</feature>
<dbReference type="InterPro" id="IPR006935">
    <property type="entry name" value="Helicase/UvrB_N"/>
</dbReference>
<dbReference type="CDD" id="cd18034">
    <property type="entry name" value="DEXHc_dicer"/>
    <property type="match status" value="1"/>
</dbReference>
<dbReference type="GO" id="GO:0005737">
    <property type="term" value="C:cytoplasm"/>
    <property type="evidence" value="ECO:0007669"/>
    <property type="project" value="TreeGrafter"/>
</dbReference>
<comment type="subcellular location">
    <subcellularLocation>
        <location evidence="3">Nucleus</location>
    </subcellularLocation>
</comment>
<sequence length="1621" mass="181692">MQSQESSPPNINPIDHTSPKPFTPRRYQTEVYKIAVKRNTIAVLETGAGKTMIAVMLINHISEHFRSTIPKKSIIFLAPTQYKYIEEYTNFKVGEYYGGKGVDDWDNKCWEKEINEHDVMVMTPQVLLDALRRAYFNLEAVGLLVIDECHRAIGNHPYTKIMKEFYHECSSKPKIFGMTASPVVGKGVSTTSECEDQILKLESIFDSQVYTIEDKTEMEEYVPSAKETYVPSAKETYRFYDPTPNPFSDLKAKIEASWLKFDASLSKSQELVEYNYKDVDNKIKALRKRLSSDHTKITYCLDDLGLICAYEVVKVCIEKAPNSQEDCEVYKESSAQYKGFLKEVLCHFGEALKPGYENYFGSEFDYLKAVDLGYISPKLRELIELFQSFGGAMQLLCLIFVDRIITAKVIERFVKKVACLSHFTVSYLTGSNTSVDALAPKLQKETLESFRSGKTVRSYVQSRGRVRQDDSQFIIMLERGNNKQRDQLYEIIRSERSMIDIVTDRNPNTFTPKACTSNVKNTYFVDATAASITADSSVGLIHRYCERLPGDKYFIPKPSFQISYVGEGSYECKITLPPNAAFQTLVGPLCSSSQLSKQLVCLEACKKLLQIGALDDHLLPSTEKPLERNLTVKSKEAASGAGTTRRKELHGTTCIRALSGTWGEKLDVVFHAYKFDFSCSIENEIFSGFVLLIESKLDDDVGNLELELYLVSKTVKTYVSYCGQLNLDAEQMKKAKCFQEFFFNGLFGKLFIRSKSIKNEREFLLQNKERVLWSPSYMYLLLPLESSNNPNNKSFIVDWGGIDSSVFVVEMMKKISSSGPQRCKGGTENILPLKIKPPEGECMAENIVHFANSSFDTSTLNETVVLAIHTGKIYSIVELVSNTSAESPFEGIIDGAPSQYATYAEYFNKKYGIGLMFPSQPLLRLKQSHNAHNLLVDFNEEAGTGKGVSKPQMHVHMPPELLLTIDVPRSVIKSMYLLPSLMHRLESLMLASQLREEINCDPWISSSLILEALTTLRCCESFSMERLELLGDSVLKYVTSCHLFLKYPNKHEGQLSSRRSAAVCNANLHKLGIDQKIQGYIRDGAFDPRRWTAPGEYPLRPVLCKCGVDTLEVPHESKFQTEDPKVVVGKCCDKGHRWMGSKTIADCVEALVGAYYVGGGLTAAIHMMKWFGMDSDLDPSLVVEAISIASLRTYVPKANEIATLESKLGYEFSTKGLLQEAITHPTDQEVGLDYCYQRLEFLGDSVLDLLITRYLYETYKDIDPGELTDLRSASVSNENFAQTAVRRDLQPHLQHCSGLLLSQITEYVKSFSELNSTPRSVQGAKGDMVESIVGAMLIDTKLNLEEVWRIFEPLLSPIVTPDKLELPPLRELTELCDSLGYFIKEKCTKKGEMVHAELKLQLKDVLLIGEGTEHGRKTARGEAARCLLKELEVRGISYSWSSKKRKHSVGGDDYSSSLDMNIDSHNGIVDEGSADALNHKKYKITESKSLSGSTGVPPDASCFSEKASSPDSDAPSISAINMKKGGPRTTLFELCKKQQWPVPTFDSTETKSRTPMELGEGSERRLGFNSFISSIVLYIPNFGNIECTGDARADKKSSLDSAALALLYKLQRRGKLIIGGS</sequence>
<keyword evidence="7" id="KW-0547">Nucleotide-binding</keyword>
<keyword evidence="16" id="KW-0539">Nucleus</keyword>
<dbReference type="Proteomes" id="UP001187192">
    <property type="component" value="Unassembled WGS sequence"/>
</dbReference>